<feature type="transmembrane region" description="Helical" evidence="1">
    <location>
        <begin position="451"/>
        <end position="471"/>
    </location>
</feature>
<feature type="transmembrane region" description="Helical" evidence="1">
    <location>
        <begin position="248"/>
        <end position="272"/>
    </location>
</feature>
<dbReference type="EMBL" id="JAAQTL010000001">
    <property type="protein sequence ID" value="NID15757.1"/>
    <property type="molecule type" value="Genomic_DNA"/>
</dbReference>
<feature type="transmembrane region" description="Helical" evidence="1">
    <location>
        <begin position="284"/>
        <end position="304"/>
    </location>
</feature>
<keyword evidence="3" id="KW-1185">Reference proteome</keyword>
<keyword evidence="1" id="KW-1133">Transmembrane helix</keyword>
<dbReference type="RefSeq" id="WP_166699456.1">
    <property type="nucleotide sequence ID" value="NZ_JAAQTL010000001.1"/>
</dbReference>
<name>A0A7X5QUQ2_9GAMM</name>
<organism evidence="2 3">
    <name type="scientific">Luteibacter yeojuensis</name>
    <dbReference type="NCBI Taxonomy" id="345309"/>
    <lineage>
        <taxon>Bacteria</taxon>
        <taxon>Pseudomonadati</taxon>
        <taxon>Pseudomonadota</taxon>
        <taxon>Gammaproteobacteria</taxon>
        <taxon>Lysobacterales</taxon>
        <taxon>Rhodanobacteraceae</taxon>
        <taxon>Luteibacter</taxon>
    </lineage>
</organism>
<accession>A0A7X5QUQ2</accession>
<evidence type="ECO:0000256" key="1">
    <source>
        <dbReference type="SAM" id="Phobius"/>
    </source>
</evidence>
<evidence type="ECO:0000313" key="2">
    <source>
        <dbReference type="EMBL" id="NID15757.1"/>
    </source>
</evidence>
<proteinExistence type="predicted"/>
<reference evidence="2 3" key="1">
    <citation type="journal article" date="2006" name="Int. J. Syst. Evol. Microbiol.">
        <title>Dyella yeojuensis sp. nov., isolated from greenhouse soil in Korea.</title>
        <authorList>
            <person name="Kim B.Y."/>
            <person name="Weon H.Y."/>
            <person name="Lee K.H."/>
            <person name="Seok S.J."/>
            <person name="Kwon S.W."/>
            <person name="Go S.J."/>
            <person name="Stackebrandt E."/>
        </authorList>
    </citation>
    <scope>NUCLEOTIDE SEQUENCE [LARGE SCALE GENOMIC DNA]</scope>
    <source>
        <strain evidence="2 3">DSM 17673</strain>
    </source>
</reference>
<dbReference type="AlphaFoldDB" id="A0A7X5QUQ2"/>
<feature type="transmembrane region" description="Helical" evidence="1">
    <location>
        <begin position="118"/>
        <end position="140"/>
    </location>
</feature>
<feature type="transmembrane region" description="Helical" evidence="1">
    <location>
        <begin position="334"/>
        <end position="367"/>
    </location>
</feature>
<feature type="transmembrane region" description="Helical" evidence="1">
    <location>
        <begin position="379"/>
        <end position="398"/>
    </location>
</feature>
<keyword evidence="1" id="KW-0812">Transmembrane</keyword>
<evidence type="ECO:0008006" key="4">
    <source>
        <dbReference type="Google" id="ProtNLM"/>
    </source>
</evidence>
<feature type="transmembrane region" description="Helical" evidence="1">
    <location>
        <begin position="513"/>
        <end position="529"/>
    </location>
</feature>
<feature type="transmembrane region" description="Helical" evidence="1">
    <location>
        <begin position="7"/>
        <end position="26"/>
    </location>
</feature>
<feature type="transmembrane region" description="Helical" evidence="1">
    <location>
        <begin position="178"/>
        <end position="197"/>
    </location>
</feature>
<keyword evidence="1" id="KW-0472">Membrane</keyword>
<feature type="transmembrane region" description="Helical" evidence="1">
    <location>
        <begin position="483"/>
        <end position="501"/>
    </location>
</feature>
<dbReference type="Proteomes" id="UP000518878">
    <property type="component" value="Unassembled WGS sequence"/>
</dbReference>
<gene>
    <name evidence="2" type="ORF">HBF32_09845</name>
</gene>
<evidence type="ECO:0000313" key="3">
    <source>
        <dbReference type="Proteomes" id="UP000518878"/>
    </source>
</evidence>
<sequence length="718" mass="78089">MRIRLGWLGWLVMVAVCIWLPWHALFEGSGPFVRQLSRSLAWKSIAECLLLLGTVYGSLRLRRGGIVLAVLCAEVYARRHGVDITVLLLAAYLAGLAGLGWCAAAVLRMPRVPRLDALLRNTLLGLVLWSAAIWIASLAGAGGLPALRMLAVFLLGGSVAIAFWRWRKHMPLPRPPAARADAFFVALVVTTVLMLAAKAAVAVDSDALWYGLNADRVLFGDGGLFHSQGLVAHVHYYPKLTEALQAPFLGLGSASLVTGLSLVCWVLLAITARRVLEELDVKGLSAWFGAFFACAVPAVAASAATPKGEILAAWLCILGLLAALRLRHGDAERHWLGIGLAAVLLAPLARLTVVPYAAALFLFIVAIALRRRTRPDWRIGLPVLFALAVAFLVCLRTFRQAGVALVSPDVLVNLQGLLGWHLHDDIGRYEPIFRTPFPDGLLDSLFGPAAYIHQALFWMGNGWLPLLVAAITLRGWRWMLKPALPFVLLLGLSMYVLLYAYRYGNDGADGNYFIVPIVLLHLAAWVGVFGTGEAERPSRAFVAGVAAMTAFCLFMVVTTANWFPGTGRLDARFDRTPFEELRTLAAARFRHSHMESLTGVLSQWPAGTRMLGDMPADDGGYFPVRYESLGTISWARPPLMVDEEAIVGLFRDHDIRLVALSHNPAAAVDEKVRPVLEDLVRRGRARKLNVAGGVADLWQLGPAPAAGEPGNMGGRPRR</sequence>
<feature type="transmembrane region" description="Helical" evidence="1">
    <location>
        <begin position="541"/>
        <end position="563"/>
    </location>
</feature>
<feature type="transmembrane region" description="Helical" evidence="1">
    <location>
        <begin position="84"/>
        <end position="106"/>
    </location>
</feature>
<protein>
    <recommendedName>
        <fullName evidence="4">Glycosyltransferase RgtA/B/C/D-like domain-containing protein</fullName>
    </recommendedName>
</protein>
<comment type="caution">
    <text evidence="2">The sequence shown here is derived from an EMBL/GenBank/DDBJ whole genome shotgun (WGS) entry which is preliminary data.</text>
</comment>
<feature type="transmembrane region" description="Helical" evidence="1">
    <location>
        <begin position="146"/>
        <end position="166"/>
    </location>
</feature>